<feature type="chain" id="PRO_5038729678" evidence="4">
    <location>
        <begin position="27"/>
        <end position="384"/>
    </location>
</feature>
<comment type="caution">
    <text evidence="6">The sequence shown here is derived from an EMBL/GenBank/DDBJ whole genome shotgun (WGS) entry which is preliminary data.</text>
</comment>
<evidence type="ECO:0000256" key="4">
    <source>
        <dbReference type="SAM" id="SignalP"/>
    </source>
</evidence>
<protein>
    <submittedName>
        <fullName evidence="6">Sugar ABC transporter substrate-binding protein</fullName>
    </submittedName>
</protein>
<sequence length="384" mass="39850">MTAVRRTALGGAVALAVAVASTVILGCQHGASNGTGSSAGPEKTGCPAVLARAKAAVRQAEKTNFTWHGPIGGPTAVSGKKIVYVAQTMTNPGVAGAAKGVQEAAKAIGWNVRVIDGEGTPAGIQAAFSQAIALRPSGIVIGGFDPHLTSQQVAKAHAQHIPLIGWHAVDAPGPSKDPELFSNITTRVEDVAKISADWIITHSHGRAGTVVFTDASIPFAKNKSELIKKGLATCSGVKLLSEENIPISDSSSRTPQKVSSLLSRFPDKWTHSVAINDVYFADAAPALRAAGKKGDAAPFNIGAGDGDPSAFQRINSRQFQAATVPEPLSQQGWQILDEFNRAFSGKPASGYIAPVHIATAANSAGATEWDPPGYRAAYRKNWGK</sequence>
<evidence type="ECO:0000256" key="1">
    <source>
        <dbReference type="ARBA" id="ARBA00004196"/>
    </source>
</evidence>
<dbReference type="PANTHER" id="PTHR46847:SF1">
    <property type="entry name" value="D-ALLOSE-BINDING PERIPLASMIC PROTEIN-RELATED"/>
    <property type="match status" value="1"/>
</dbReference>
<dbReference type="GO" id="GO:0030313">
    <property type="term" value="C:cell envelope"/>
    <property type="evidence" value="ECO:0007669"/>
    <property type="project" value="UniProtKB-SubCell"/>
</dbReference>
<dbReference type="RefSeq" id="WP_136738938.1">
    <property type="nucleotide sequence ID" value="NZ_SUMB01000002.1"/>
</dbReference>
<feature type="domain" description="Periplasmic binding protein" evidence="5">
    <location>
        <begin position="82"/>
        <end position="345"/>
    </location>
</feature>
<gene>
    <name evidence="6" type="ORF">FCH28_07785</name>
</gene>
<proteinExistence type="inferred from homology"/>
<dbReference type="InterPro" id="IPR025997">
    <property type="entry name" value="SBP_2_dom"/>
</dbReference>
<evidence type="ECO:0000259" key="5">
    <source>
        <dbReference type="Pfam" id="PF13407"/>
    </source>
</evidence>
<dbReference type="PROSITE" id="PS51257">
    <property type="entry name" value="PROKAR_LIPOPROTEIN"/>
    <property type="match status" value="1"/>
</dbReference>
<dbReference type="PANTHER" id="PTHR46847">
    <property type="entry name" value="D-ALLOSE-BINDING PERIPLASMIC PROTEIN-RELATED"/>
    <property type="match status" value="1"/>
</dbReference>
<dbReference type="OrthoDB" id="3789223at2"/>
<dbReference type="InterPro" id="IPR028082">
    <property type="entry name" value="Peripla_BP_I"/>
</dbReference>
<organism evidence="6 7">
    <name type="scientific">Streptomyces piniterrae</name>
    <dbReference type="NCBI Taxonomy" id="2571125"/>
    <lineage>
        <taxon>Bacteria</taxon>
        <taxon>Bacillati</taxon>
        <taxon>Actinomycetota</taxon>
        <taxon>Actinomycetes</taxon>
        <taxon>Kitasatosporales</taxon>
        <taxon>Streptomycetaceae</taxon>
        <taxon>Streptomyces</taxon>
    </lineage>
</organism>
<dbReference type="Gene3D" id="3.40.50.2300">
    <property type="match status" value="2"/>
</dbReference>
<evidence type="ECO:0000256" key="2">
    <source>
        <dbReference type="ARBA" id="ARBA00007639"/>
    </source>
</evidence>
<name>A0A4U0NS93_9ACTN</name>
<keyword evidence="3 4" id="KW-0732">Signal</keyword>
<dbReference type="EMBL" id="SUMB01000002">
    <property type="protein sequence ID" value="TJZ57320.1"/>
    <property type="molecule type" value="Genomic_DNA"/>
</dbReference>
<evidence type="ECO:0000313" key="6">
    <source>
        <dbReference type="EMBL" id="TJZ57320.1"/>
    </source>
</evidence>
<dbReference type="AlphaFoldDB" id="A0A4U0NS93"/>
<dbReference type="Pfam" id="PF13407">
    <property type="entry name" value="Peripla_BP_4"/>
    <property type="match status" value="1"/>
</dbReference>
<comment type="subcellular location">
    <subcellularLocation>
        <location evidence="1">Cell envelope</location>
    </subcellularLocation>
</comment>
<reference evidence="6 7" key="1">
    <citation type="submission" date="2019-04" db="EMBL/GenBank/DDBJ databases">
        <title>Streptomyces piniterrae sp. nov., a heliquinomycin-producing actinomycete isolated from rhizosphere soil of Pinus yunnanensis.</title>
        <authorList>
            <person name="Zhuang X."/>
            <person name="Zhao J."/>
        </authorList>
    </citation>
    <scope>NUCLEOTIDE SEQUENCE [LARGE SCALE GENOMIC DNA]</scope>
    <source>
        <strain evidence="7">jys28</strain>
    </source>
</reference>
<dbReference type="GO" id="GO:0030246">
    <property type="term" value="F:carbohydrate binding"/>
    <property type="evidence" value="ECO:0007669"/>
    <property type="project" value="UniProtKB-ARBA"/>
</dbReference>
<accession>A0A4U0NS93</accession>
<dbReference type="SUPFAM" id="SSF53822">
    <property type="entry name" value="Periplasmic binding protein-like I"/>
    <property type="match status" value="1"/>
</dbReference>
<evidence type="ECO:0000256" key="3">
    <source>
        <dbReference type="ARBA" id="ARBA00022729"/>
    </source>
</evidence>
<feature type="signal peptide" evidence="4">
    <location>
        <begin position="1"/>
        <end position="26"/>
    </location>
</feature>
<comment type="similarity">
    <text evidence="2">Belongs to the bacterial solute-binding protein 2 family.</text>
</comment>
<evidence type="ECO:0000313" key="7">
    <source>
        <dbReference type="Proteomes" id="UP000308697"/>
    </source>
</evidence>
<keyword evidence="7" id="KW-1185">Reference proteome</keyword>
<dbReference type="Proteomes" id="UP000308697">
    <property type="component" value="Unassembled WGS sequence"/>
</dbReference>